<protein>
    <submittedName>
        <fullName evidence="8">Cytochrome D ubiquinol oxidase subunit II</fullName>
    </submittedName>
    <submittedName>
        <fullName evidence="9">Cytochrome bd-I ubiquinol oxidase subunit 2 apoprotein</fullName>
    </submittedName>
</protein>
<feature type="transmembrane region" description="Helical" evidence="7">
    <location>
        <begin position="6"/>
        <end position="34"/>
    </location>
</feature>
<dbReference type="EMBL" id="BJVY01000050">
    <property type="protein sequence ID" value="GEL74551.1"/>
    <property type="molecule type" value="Genomic_DNA"/>
</dbReference>
<evidence type="ECO:0000313" key="9">
    <source>
        <dbReference type="EMBL" id="SDD66622.1"/>
    </source>
</evidence>
<dbReference type="RefSeq" id="WP_186817990.1">
    <property type="nucleotide sequence ID" value="NZ_BJVY01000050.1"/>
</dbReference>
<dbReference type="Proteomes" id="UP000198717">
    <property type="component" value="Unassembled WGS sequence"/>
</dbReference>
<feature type="transmembrane region" description="Helical" evidence="7">
    <location>
        <begin position="76"/>
        <end position="97"/>
    </location>
</feature>
<keyword evidence="4 7" id="KW-0812">Transmembrane</keyword>
<dbReference type="PANTHER" id="PTHR43141">
    <property type="entry name" value="CYTOCHROME BD2 SUBUNIT II"/>
    <property type="match status" value="1"/>
</dbReference>
<keyword evidence="5 7" id="KW-1133">Transmembrane helix</keyword>
<evidence type="ECO:0000313" key="8">
    <source>
        <dbReference type="EMBL" id="GEL74551.1"/>
    </source>
</evidence>
<gene>
    <name evidence="8" type="ORF">MVI01_63350</name>
    <name evidence="9" type="ORF">SAMN04488504_102192</name>
</gene>
<evidence type="ECO:0000313" key="11">
    <source>
        <dbReference type="Proteomes" id="UP000321224"/>
    </source>
</evidence>
<feature type="transmembrane region" description="Helical" evidence="7">
    <location>
        <begin position="161"/>
        <end position="184"/>
    </location>
</feature>
<keyword evidence="3" id="KW-1003">Cell membrane</keyword>
<dbReference type="GO" id="GO:0009055">
    <property type="term" value="F:electron transfer activity"/>
    <property type="evidence" value="ECO:0007669"/>
    <property type="project" value="TreeGrafter"/>
</dbReference>
<evidence type="ECO:0000313" key="10">
    <source>
        <dbReference type="Proteomes" id="UP000198717"/>
    </source>
</evidence>
<feature type="transmembrane region" description="Helical" evidence="7">
    <location>
        <begin position="204"/>
        <end position="223"/>
    </location>
</feature>
<reference evidence="9 10" key="1">
    <citation type="submission" date="2016-10" db="EMBL/GenBank/DDBJ databases">
        <authorList>
            <person name="Varghese N."/>
            <person name="Submissions S."/>
        </authorList>
    </citation>
    <scope>NUCLEOTIDE SEQUENCE [LARGE SCALE GENOMIC DNA]</scope>
    <source>
        <strain evidence="9 10">DSM 2260</strain>
    </source>
</reference>
<evidence type="ECO:0000256" key="7">
    <source>
        <dbReference type="SAM" id="Phobius"/>
    </source>
</evidence>
<keyword evidence="10" id="KW-1185">Reference proteome</keyword>
<dbReference type="AlphaFoldDB" id="A0A511HLT5"/>
<feature type="transmembrane region" description="Helical" evidence="7">
    <location>
        <begin position="262"/>
        <end position="284"/>
    </location>
</feature>
<feature type="transmembrane region" description="Helical" evidence="7">
    <location>
        <begin position="118"/>
        <end position="141"/>
    </location>
</feature>
<evidence type="ECO:0000256" key="6">
    <source>
        <dbReference type="ARBA" id="ARBA00023136"/>
    </source>
</evidence>
<evidence type="ECO:0000256" key="3">
    <source>
        <dbReference type="ARBA" id="ARBA00022475"/>
    </source>
</evidence>
<name>A0A511HLT5_9BACT</name>
<comment type="subcellular location">
    <subcellularLocation>
        <location evidence="1">Cell membrane</location>
        <topology evidence="1">Multi-pass membrane protein</topology>
    </subcellularLocation>
</comment>
<feature type="transmembrane region" description="Helical" evidence="7">
    <location>
        <begin position="46"/>
        <end position="70"/>
    </location>
</feature>
<feature type="transmembrane region" description="Helical" evidence="7">
    <location>
        <begin position="304"/>
        <end position="324"/>
    </location>
</feature>
<dbReference type="GO" id="GO:0016682">
    <property type="term" value="F:oxidoreductase activity, acting on diphenols and related substances as donors, oxygen as acceptor"/>
    <property type="evidence" value="ECO:0007669"/>
    <property type="project" value="TreeGrafter"/>
</dbReference>
<evidence type="ECO:0000256" key="4">
    <source>
        <dbReference type="ARBA" id="ARBA00022692"/>
    </source>
</evidence>
<dbReference type="Pfam" id="PF02322">
    <property type="entry name" value="Cyt_bd_oxida_II"/>
    <property type="match status" value="1"/>
</dbReference>
<dbReference type="GO" id="GO:0019646">
    <property type="term" value="P:aerobic electron transport chain"/>
    <property type="evidence" value="ECO:0007669"/>
    <property type="project" value="TreeGrafter"/>
</dbReference>
<reference evidence="8 11" key="2">
    <citation type="submission" date="2019-07" db="EMBL/GenBank/DDBJ databases">
        <title>Whole genome shotgun sequence of Myxococcus virescens NBRC 100334.</title>
        <authorList>
            <person name="Hosoyama A."/>
            <person name="Uohara A."/>
            <person name="Ohji S."/>
            <person name="Ichikawa N."/>
        </authorList>
    </citation>
    <scope>NUCLEOTIDE SEQUENCE [LARGE SCALE GENOMIC DNA]</scope>
    <source>
        <strain evidence="8 11">NBRC 100334</strain>
    </source>
</reference>
<comment type="caution">
    <text evidence="8">The sequence shown here is derived from an EMBL/GenBank/DDBJ whole genome shotgun (WGS) entry which is preliminary data.</text>
</comment>
<accession>A0A511HLT5</accession>
<feature type="transmembrane region" description="Helical" evidence="7">
    <location>
        <begin position="235"/>
        <end position="255"/>
    </location>
</feature>
<evidence type="ECO:0000256" key="2">
    <source>
        <dbReference type="ARBA" id="ARBA00007543"/>
    </source>
</evidence>
<dbReference type="PANTHER" id="PTHR43141:SF4">
    <property type="entry name" value="CYTOCHROME BD2 SUBUNIT II"/>
    <property type="match status" value="1"/>
</dbReference>
<dbReference type="InterPro" id="IPR003317">
    <property type="entry name" value="Cyt-d_oxidase_su2"/>
</dbReference>
<dbReference type="EMBL" id="FNAJ01000002">
    <property type="protein sequence ID" value="SDD66622.1"/>
    <property type="molecule type" value="Genomic_DNA"/>
</dbReference>
<proteinExistence type="inferred from homology"/>
<sequence length="350" mass="37057">MSTDAILGFAVAGTFVLYALFGGADFGGGVWDLLASGPRKAEQRALIARAIGPVWEVNHIWLIVGLVLLFAGFPRAFAVLSVALHVPLTLLLLGIVFRGAAFTFRAYDTRGDAVQRQWGLVFSGASVIAPVLLGMCVGAVVSGTIRVEGRVVVSGFFASWLAPFSWAVGALALSLFAFLAAAYLTHEAHEPTLREDFRRRAMGAGVAVFVAALAVLLLAREGAPRVWEGLLRSPFALALHAGTAVAAVASFALLWARRFQWVRVAAAVQAGLIVLGWAASQYPYLVVPDVTLHGAAASPGVQRWLLVALGVGTAVVVPSLVLLFRVFRPAPLRGHGPIFDVANTATDRRT</sequence>
<comment type="similarity">
    <text evidence="2">Belongs to the cytochrome ubiquinol oxidase subunit 2 family.</text>
</comment>
<dbReference type="Proteomes" id="UP000321224">
    <property type="component" value="Unassembled WGS sequence"/>
</dbReference>
<dbReference type="GO" id="GO:0005886">
    <property type="term" value="C:plasma membrane"/>
    <property type="evidence" value="ECO:0007669"/>
    <property type="project" value="UniProtKB-SubCell"/>
</dbReference>
<evidence type="ECO:0000256" key="1">
    <source>
        <dbReference type="ARBA" id="ARBA00004651"/>
    </source>
</evidence>
<evidence type="ECO:0000256" key="5">
    <source>
        <dbReference type="ARBA" id="ARBA00022989"/>
    </source>
</evidence>
<keyword evidence="6 7" id="KW-0472">Membrane</keyword>
<organism evidence="8 11">
    <name type="scientific">Myxococcus virescens</name>
    <dbReference type="NCBI Taxonomy" id="83456"/>
    <lineage>
        <taxon>Bacteria</taxon>
        <taxon>Pseudomonadati</taxon>
        <taxon>Myxococcota</taxon>
        <taxon>Myxococcia</taxon>
        <taxon>Myxococcales</taxon>
        <taxon>Cystobacterineae</taxon>
        <taxon>Myxococcaceae</taxon>
        <taxon>Myxococcus</taxon>
    </lineage>
</organism>
<dbReference type="GO" id="GO:0070069">
    <property type="term" value="C:cytochrome complex"/>
    <property type="evidence" value="ECO:0007669"/>
    <property type="project" value="TreeGrafter"/>
</dbReference>